<evidence type="ECO:0000313" key="16">
    <source>
        <dbReference type="Proteomes" id="UP000236214"/>
    </source>
</evidence>
<dbReference type="Pfam" id="PF02378">
    <property type="entry name" value="PTS_EIIC"/>
    <property type="match status" value="1"/>
</dbReference>
<feature type="transmembrane region" description="Helical" evidence="12">
    <location>
        <begin position="326"/>
        <end position="346"/>
    </location>
</feature>
<dbReference type="InterPro" id="IPR018113">
    <property type="entry name" value="PTrfase_EIIB_Cys"/>
</dbReference>
<evidence type="ECO:0000256" key="5">
    <source>
        <dbReference type="ARBA" id="ARBA00022679"/>
    </source>
</evidence>
<gene>
    <name evidence="15" type="ORF">TEHN7118_1804</name>
</gene>
<dbReference type="PROSITE" id="PS51098">
    <property type="entry name" value="PTS_EIIB_TYPE_1"/>
    <property type="match status" value="1"/>
</dbReference>
<evidence type="ECO:0000256" key="9">
    <source>
        <dbReference type="ARBA" id="ARBA00022989"/>
    </source>
</evidence>
<dbReference type="RefSeq" id="WP_061841256.1">
    <property type="nucleotide sequence ID" value="NZ_BDEB01000163.1"/>
</dbReference>
<keyword evidence="6" id="KW-0598">Phosphotransferase system</keyword>
<keyword evidence="16" id="KW-1185">Reference proteome</keyword>
<feature type="transmembrane region" description="Helical" evidence="12">
    <location>
        <begin position="272"/>
        <end position="292"/>
    </location>
</feature>
<dbReference type="PANTHER" id="PTHR30009:SF12">
    <property type="entry name" value="PHOSPHOTRANSFERASE IIC COMPONENT GLVC"/>
    <property type="match status" value="1"/>
</dbReference>
<sequence length="523" mass="57781">MMAKIQRFGGAMFTPVLFFVFSGIVIAVASVINDPAIVGNIAEEGTLWNKVWEIIEEGGWTVFNNMEILFAIGLPLGLAKKANARAALESFVLYMTFNTFTSKILENFGSTFGVNFDQQVGEGLKMIGGVKTLDTGVVGSIIIAGVVIYLHNRFFDTQLPEYLGIFQGSALIGMIGFFAMFVMALLFSWIWPIFQQGVQSLQAFMVRSGNFGVFTYIFLEKALLPTGLHHFIYAPFQFGPTVVEGGTTLYWMEHLKEFASSSQSLKALFPEGGFALQGLSNLFGVPGIALAFYATAKKANKKKVLALIVPGVITAVLAGITEPFDYTFLFIAPVLFFVHAVLAAILATTSYALGVVGDMGGGLIEIITKNWIPMAANHWQTYVIQVGVGLAFILIYFLVFRFLILKFDFKTPGRADEEVTMFTKADYKEKKQEDGHEDDLYHDQALGFLEAFGGAENIENVNNCATRLRVSVKDENQVQNDDAFKAWGAHGVVRNNKYFQVIVGLNVPQVRESFDKLVEENEK</sequence>
<name>A0A2H6CVI8_TETHA</name>
<dbReference type="NCBIfam" id="TIGR00826">
    <property type="entry name" value="EIIB_glc"/>
    <property type="match status" value="1"/>
</dbReference>
<evidence type="ECO:0000256" key="11">
    <source>
        <dbReference type="PROSITE-ProRule" id="PRU00421"/>
    </source>
</evidence>
<evidence type="ECO:0000256" key="8">
    <source>
        <dbReference type="ARBA" id="ARBA00022777"/>
    </source>
</evidence>
<feature type="active site" description="Phosphocysteine intermediate; for EIIB activity" evidence="11">
    <location>
        <position position="464"/>
    </location>
</feature>
<evidence type="ECO:0000259" key="13">
    <source>
        <dbReference type="PROSITE" id="PS51098"/>
    </source>
</evidence>
<protein>
    <submittedName>
        <fullName evidence="15">Maltose-specific phosphotransferase system enzyme IICB component</fullName>
    </submittedName>
</protein>
<keyword evidence="4" id="KW-0762">Sugar transport</keyword>
<dbReference type="GO" id="GO:0008982">
    <property type="term" value="F:protein-N(PI)-phosphohistidine-sugar phosphotransferase activity"/>
    <property type="evidence" value="ECO:0007669"/>
    <property type="project" value="InterPro"/>
</dbReference>
<keyword evidence="2" id="KW-0813">Transport</keyword>
<feature type="transmembrane region" description="Helical" evidence="12">
    <location>
        <begin position="384"/>
        <end position="404"/>
    </location>
</feature>
<dbReference type="EMBL" id="BDEC01000088">
    <property type="protein sequence ID" value="GBD68998.1"/>
    <property type="molecule type" value="Genomic_DNA"/>
</dbReference>
<evidence type="ECO:0000256" key="10">
    <source>
        <dbReference type="ARBA" id="ARBA00023136"/>
    </source>
</evidence>
<dbReference type="InterPro" id="IPR010975">
    <property type="entry name" value="PTS_IIBC_a_glc"/>
</dbReference>
<keyword evidence="5 15" id="KW-0808">Transferase</keyword>
<dbReference type="GO" id="GO:0005886">
    <property type="term" value="C:plasma membrane"/>
    <property type="evidence" value="ECO:0007669"/>
    <property type="project" value="UniProtKB-SubCell"/>
</dbReference>
<evidence type="ECO:0000256" key="2">
    <source>
        <dbReference type="ARBA" id="ARBA00022448"/>
    </source>
</evidence>
<dbReference type="GO" id="GO:0016301">
    <property type="term" value="F:kinase activity"/>
    <property type="evidence" value="ECO:0007669"/>
    <property type="project" value="UniProtKB-KW"/>
</dbReference>
<dbReference type="PROSITE" id="PS01035">
    <property type="entry name" value="PTS_EIIB_TYPE_1_CYS"/>
    <property type="match status" value="1"/>
</dbReference>
<comment type="subcellular location">
    <subcellularLocation>
        <location evidence="1">Cell membrane</location>
        <topology evidence="1">Multi-pass membrane protein</topology>
    </subcellularLocation>
</comment>
<dbReference type="SUPFAM" id="SSF55604">
    <property type="entry name" value="Glucose permease domain IIB"/>
    <property type="match status" value="1"/>
</dbReference>
<evidence type="ECO:0000256" key="12">
    <source>
        <dbReference type="SAM" id="Phobius"/>
    </source>
</evidence>
<evidence type="ECO:0000256" key="3">
    <source>
        <dbReference type="ARBA" id="ARBA00022475"/>
    </source>
</evidence>
<evidence type="ECO:0000313" key="15">
    <source>
        <dbReference type="EMBL" id="GBD68998.1"/>
    </source>
</evidence>
<keyword evidence="10 12" id="KW-0472">Membrane</keyword>
<dbReference type="InterPro" id="IPR001996">
    <property type="entry name" value="PTS_IIB_1"/>
</dbReference>
<keyword evidence="8" id="KW-0418">Kinase</keyword>
<dbReference type="NCBIfam" id="TIGR02005">
    <property type="entry name" value="PTS-IIBC-alpha"/>
    <property type="match status" value="1"/>
</dbReference>
<comment type="caution">
    <text evidence="15">The sequence shown here is derived from an EMBL/GenBank/DDBJ whole genome shotgun (WGS) entry which is preliminary data.</text>
</comment>
<evidence type="ECO:0000256" key="6">
    <source>
        <dbReference type="ARBA" id="ARBA00022683"/>
    </source>
</evidence>
<dbReference type="PROSITE" id="PS51103">
    <property type="entry name" value="PTS_EIIC_TYPE_1"/>
    <property type="match status" value="1"/>
</dbReference>
<feature type="domain" description="PTS EIIB type-1" evidence="13">
    <location>
        <begin position="442"/>
        <end position="523"/>
    </location>
</feature>
<dbReference type="Gene3D" id="3.30.1360.60">
    <property type="entry name" value="Glucose permease domain IIB"/>
    <property type="match status" value="1"/>
</dbReference>
<feature type="transmembrane region" description="Helical" evidence="12">
    <location>
        <begin position="132"/>
        <end position="150"/>
    </location>
</feature>
<dbReference type="AlphaFoldDB" id="A0A2H6CVI8"/>
<dbReference type="CDD" id="cd00212">
    <property type="entry name" value="PTS_IIB_glc"/>
    <property type="match status" value="1"/>
</dbReference>
<dbReference type="GO" id="GO:0090563">
    <property type="term" value="F:protein-phosphocysteine-sugar phosphotransferase activity"/>
    <property type="evidence" value="ECO:0007669"/>
    <property type="project" value="TreeGrafter"/>
</dbReference>
<keyword evidence="7 12" id="KW-0812">Transmembrane</keyword>
<evidence type="ECO:0000256" key="4">
    <source>
        <dbReference type="ARBA" id="ARBA00022597"/>
    </source>
</evidence>
<dbReference type="InterPro" id="IPR003352">
    <property type="entry name" value="PTS_EIIC"/>
</dbReference>
<dbReference type="PANTHER" id="PTHR30009">
    <property type="entry name" value="CYTOCHROME C-TYPE SYNTHESIS PROTEIN AND PTS TRANSMEMBRANE COMPONENT"/>
    <property type="match status" value="1"/>
</dbReference>
<organism evidence="15 16">
    <name type="scientific">Tetragenococcus halophilus subsp. halophilus</name>
    <dbReference type="NCBI Taxonomy" id="1513897"/>
    <lineage>
        <taxon>Bacteria</taxon>
        <taxon>Bacillati</taxon>
        <taxon>Bacillota</taxon>
        <taxon>Bacilli</taxon>
        <taxon>Lactobacillales</taxon>
        <taxon>Enterococcaceae</taxon>
        <taxon>Tetragenococcus</taxon>
    </lineage>
</organism>
<proteinExistence type="predicted"/>
<feature type="transmembrane region" description="Helical" evidence="12">
    <location>
        <begin position="171"/>
        <end position="194"/>
    </location>
</feature>
<dbReference type="InterPro" id="IPR050429">
    <property type="entry name" value="PTS_Glucose_EIICBA"/>
</dbReference>
<dbReference type="Proteomes" id="UP000236214">
    <property type="component" value="Unassembled WGS sequence"/>
</dbReference>
<evidence type="ECO:0000256" key="7">
    <source>
        <dbReference type="ARBA" id="ARBA00022692"/>
    </source>
</evidence>
<feature type="transmembrane region" description="Helical" evidence="12">
    <location>
        <begin position="304"/>
        <end position="320"/>
    </location>
</feature>
<accession>A0A2H6CVI8</accession>
<evidence type="ECO:0000256" key="1">
    <source>
        <dbReference type="ARBA" id="ARBA00004651"/>
    </source>
</evidence>
<dbReference type="GO" id="GO:0009401">
    <property type="term" value="P:phosphoenolpyruvate-dependent sugar phosphotransferase system"/>
    <property type="evidence" value="ECO:0007669"/>
    <property type="project" value="UniProtKB-KW"/>
</dbReference>
<keyword evidence="9 12" id="KW-1133">Transmembrane helix</keyword>
<dbReference type="Pfam" id="PF00367">
    <property type="entry name" value="PTS_EIIB"/>
    <property type="match status" value="1"/>
</dbReference>
<dbReference type="InterPro" id="IPR036878">
    <property type="entry name" value="Glu_permease_IIB"/>
</dbReference>
<dbReference type="InterPro" id="IPR013013">
    <property type="entry name" value="PTS_EIIC_1"/>
</dbReference>
<keyword evidence="3" id="KW-1003">Cell membrane</keyword>
<reference evidence="15 16" key="1">
    <citation type="submission" date="2016-05" db="EMBL/GenBank/DDBJ databases">
        <title>Whole genome sequencing of Tetragenococcus halophilus subsp. halophilus NISL 7118.</title>
        <authorList>
            <person name="Shiwa Y."/>
            <person name="Nishimura I."/>
            <person name="Yoshikawa H."/>
            <person name="Koyama Y."/>
            <person name="Oguma T."/>
        </authorList>
    </citation>
    <scope>NUCLEOTIDE SEQUENCE [LARGE SCALE GENOMIC DNA]</scope>
    <source>
        <strain evidence="15 16">NISL 7118</strain>
    </source>
</reference>
<evidence type="ECO:0000259" key="14">
    <source>
        <dbReference type="PROSITE" id="PS51103"/>
    </source>
</evidence>
<feature type="transmembrane region" description="Helical" evidence="12">
    <location>
        <begin position="12"/>
        <end position="32"/>
    </location>
</feature>
<feature type="domain" description="PTS EIIC type-1" evidence="14">
    <location>
        <begin position="1"/>
        <end position="416"/>
    </location>
</feature>